<evidence type="ECO:0000256" key="8">
    <source>
        <dbReference type="SAM" id="SignalP"/>
    </source>
</evidence>
<dbReference type="Gene3D" id="3.40.1090.10">
    <property type="entry name" value="Cytosolic phospholipase A2 catalytic domain"/>
    <property type="match status" value="2"/>
</dbReference>
<evidence type="ECO:0000256" key="4">
    <source>
        <dbReference type="ARBA" id="ARBA00023098"/>
    </source>
</evidence>
<keyword evidence="2 6" id="KW-0378">Hydrolase</keyword>
<proteinExistence type="predicted"/>
<feature type="short sequence motif" description="DGA/G" evidence="6">
    <location>
        <begin position="240"/>
        <end position="242"/>
    </location>
</feature>
<feature type="active site" description="Nucleophile" evidence="6">
    <location>
        <position position="92"/>
    </location>
</feature>
<keyword evidence="5 7" id="KW-0472">Membrane</keyword>
<dbReference type="Gene3D" id="2.40.160.50">
    <property type="entry name" value="membrane protein fhac: a member of the omp85/tpsb transporter family"/>
    <property type="match status" value="1"/>
</dbReference>
<feature type="signal peptide" evidence="8">
    <location>
        <begin position="1"/>
        <end position="31"/>
    </location>
</feature>
<keyword evidence="7" id="KW-1133">Transmembrane helix</keyword>
<dbReference type="PANTHER" id="PTHR14226">
    <property type="entry name" value="NEUROPATHY TARGET ESTERASE/SWISS CHEESE D.MELANOGASTER"/>
    <property type="match status" value="1"/>
</dbReference>
<protein>
    <submittedName>
        <fullName evidence="10">NTE family protein</fullName>
    </submittedName>
</protein>
<feature type="short sequence motif" description="GXSXG" evidence="6">
    <location>
        <begin position="90"/>
        <end position="94"/>
    </location>
</feature>
<evidence type="ECO:0000313" key="11">
    <source>
        <dbReference type="Proteomes" id="UP000247811"/>
    </source>
</evidence>
<dbReference type="InterPro" id="IPR002641">
    <property type="entry name" value="PNPLA_dom"/>
</dbReference>
<sequence length="787" mass="85029">MNGPIRPCLPWLRSGLAVLAFVLAAAAPVRAQSTDALPLPPEAAASAPPVPPGRPRVGLVLSGGGARGLAHVGVLKVLERERVPVDLIAGTSMGAIIGGLYASGMDAAELERELSTLDWVGLFANRQPRERLAQRRKEEDFEISPALEAGLSRSTGELMLPLASVSSRGLELLLRRYTLPVRQVRRFDELRVPFRAVATDMETGEAVVFGAGDLSQALRASMSVPGVFPPTEVDNRIMGDGGLVNNLPVDVVRAMGADIVIAVNIGTPLGARDSLGTVLGLTSQMINILTEQNVQRSIASLQPGRDVLIAPALGRLTSGDFEKAAELMRLGEQQALALLPRLAALSLSPEQWAAWRQSRPQVATAPVPDIVSVRFEGSDETRPEHFAGVLTSQPGQPFRVAAAEQDSRILAATGDYLHTDYRLEDLPAGTGLVFQLEEKPWGPNYFRLGLDLVSDFAGRGDFNIKLSHNRHWLDDNGSEWRNRVQIGSVPRWFSEWYRPLGPQRSRASDWFVSVHGDAERRRQTAYAPLAAGEDGGQAVVQGRYVRGLVRLGVDVGQPLGVIGEWRLGLLRDGLRYTPEFIAGTDVSAEALSPRDVEESSLRLALMLDTLDHVSFPRAGWRLKMVAQAGRRRGLGTLVAGGREDFQRYEIDATHVVSLGRQTVDATVKLREAHQTLAGGLGHYTLGGFHNLSGYRADQLSGNQVLLGRLTYTLRLNQQPVLTRGFFAGATLEAGNAWSSSGSALRVNDLRWGGSLFLGADTGLGPLYFGFTWAPLGSGGVYLLLGRP</sequence>
<dbReference type="GO" id="GO:0016787">
    <property type="term" value="F:hydrolase activity"/>
    <property type="evidence" value="ECO:0007669"/>
    <property type="project" value="UniProtKB-UniRule"/>
</dbReference>
<evidence type="ECO:0000259" key="9">
    <source>
        <dbReference type="PROSITE" id="PS51635"/>
    </source>
</evidence>
<feature type="transmembrane region" description="Helical" evidence="7">
    <location>
        <begin position="766"/>
        <end position="784"/>
    </location>
</feature>
<evidence type="ECO:0000256" key="6">
    <source>
        <dbReference type="PROSITE-ProRule" id="PRU01161"/>
    </source>
</evidence>
<comment type="subcellular location">
    <subcellularLocation>
        <location evidence="1">Membrane</location>
    </subcellularLocation>
</comment>
<dbReference type="Proteomes" id="UP000247811">
    <property type="component" value="Unassembled WGS sequence"/>
</dbReference>
<dbReference type="PANTHER" id="PTHR14226:SF29">
    <property type="entry name" value="NEUROPATHY TARGET ESTERASE SWS"/>
    <property type="match status" value="1"/>
</dbReference>
<evidence type="ECO:0000313" key="10">
    <source>
        <dbReference type="EMBL" id="PXW92772.1"/>
    </source>
</evidence>
<evidence type="ECO:0000256" key="7">
    <source>
        <dbReference type="SAM" id="Phobius"/>
    </source>
</evidence>
<dbReference type="EMBL" id="QJJS01000023">
    <property type="protein sequence ID" value="PXW92772.1"/>
    <property type="molecule type" value="Genomic_DNA"/>
</dbReference>
<keyword evidence="4 6" id="KW-0443">Lipid metabolism</keyword>
<name>A0A318GXC4_9BURK</name>
<evidence type="ECO:0000256" key="5">
    <source>
        <dbReference type="ARBA" id="ARBA00023136"/>
    </source>
</evidence>
<keyword evidence="11" id="KW-1185">Reference proteome</keyword>
<evidence type="ECO:0000256" key="3">
    <source>
        <dbReference type="ARBA" id="ARBA00022963"/>
    </source>
</evidence>
<comment type="caution">
    <text evidence="10">The sequence shown here is derived from an EMBL/GenBank/DDBJ whole genome shotgun (WGS) entry which is preliminary data.</text>
</comment>
<evidence type="ECO:0000256" key="2">
    <source>
        <dbReference type="ARBA" id="ARBA00022801"/>
    </source>
</evidence>
<dbReference type="CDD" id="cd07205">
    <property type="entry name" value="Pat_PNPLA6_PNPLA7_NTE1_like"/>
    <property type="match status" value="1"/>
</dbReference>
<accession>A0A318GXC4</accession>
<keyword evidence="3 6" id="KW-0442">Lipid degradation</keyword>
<dbReference type="InterPro" id="IPR000184">
    <property type="entry name" value="Bac_surfAg_D15"/>
</dbReference>
<dbReference type="GO" id="GO:0016042">
    <property type="term" value="P:lipid catabolic process"/>
    <property type="evidence" value="ECO:0007669"/>
    <property type="project" value="UniProtKB-UniRule"/>
</dbReference>
<dbReference type="Pfam" id="PF01103">
    <property type="entry name" value="Omp85"/>
    <property type="match status" value="1"/>
</dbReference>
<keyword evidence="7" id="KW-0812">Transmembrane</keyword>
<feature type="domain" description="PNPLA" evidence="9">
    <location>
        <begin position="59"/>
        <end position="253"/>
    </location>
</feature>
<dbReference type="RefSeq" id="WP_211317599.1">
    <property type="nucleotide sequence ID" value="NZ_QJJS01000023.1"/>
</dbReference>
<dbReference type="InterPro" id="IPR050301">
    <property type="entry name" value="NTE"/>
</dbReference>
<feature type="chain" id="PRO_5016240844" evidence="8">
    <location>
        <begin position="32"/>
        <end position="787"/>
    </location>
</feature>
<dbReference type="Pfam" id="PF01734">
    <property type="entry name" value="Patatin"/>
    <property type="match status" value="1"/>
</dbReference>
<dbReference type="GO" id="GO:0019867">
    <property type="term" value="C:outer membrane"/>
    <property type="evidence" value="ECO:0007669"/>
    <property type="project" value="InterPro"/>
</dbReference>
<dbReference type="InterPro" id="IPR016035">
    <property type="entry name" value="Acyl_Trfase/lysoPLipase"/>
</dbReference>
<feature type="short sequence motif" description="GXGXXG" evidence="6">
    <location>
        <begin position="63"/>
        <end position="68"/>
    </location>
</feature>
<keyword evidence="8" id="KW-0732">Signal</keyword>
<dbReference type="AlphaFoldDB" id="A0A318GXC4"/>
<evidence type="ECO:0000256" key="1">
    <source>
        <dbReference type="ARBA" id="ARBA00004370"/>
    </source>
</evidence>
<reference evidence="10 11" key="1">
    <citation type="submission" date="2018-05" db="EMBL/GenBank/DDBJ databases">
        <title>Genomic Encyclopedia of Type Strains, Phase IV (KMG-IV): sequencing the most valuable type-strain genomes for metagenomic binning, comparative biology and taxonomic classification.</title>
        <authorList>
            <person name="Goeker M."/>
        </authorList>
    </citation>
    <scope>NUCLEOTIDE SEQUENCE [LARGE SCALE GENOMIC DNA]</scope>
    <source>
        <strain evidence="10 11">DSM 566</strain>
    </source>
</reference>
<gene>
    <name evidence="10" type="ORF">C7444_12323</name>
</gene>
<organism evidence="10 11">
    <name type="scientific">Sphaerotilus hippei</name>
    <dbReference type="NCBI Taxonomy" id="744406"/>
    <lineage>
        <taxon>Bacteria</taxon>
        <taxon>Pseudomonadati</taxon>
        <taxon>Pseudomonadota</taxon>
        <taxon>Betaproteobacteria</taxon>
        <taxon>Burkholderiales</taxon>
        <taxon>Sphaerotilaceae</taxon>
        <taxon>Sphaerotilus</taxon>
    </lineage>
</organism>
<feature type="active site" description="Proton acceptor" evidence="6">
    <location>
        <position position="240"/>
    </location>
</feature>
<dbReference type="SUPFAM" id="SSF52151">
    <property type="entry name" value="FabD/lysophospholipase-like"/>
    <property type="match status" value="1"/>
</dbReference>
<dbReference type="PROSITE" id="PS51635">
    <property type="entry name" value="PNPLA"/>
    <property type="match status" value="1"/>
</dbReference>